<name>A0A5J5KV66_9MICC</name>
<evidence type="ECO:0000313" key="2">
    <source>
        <dbReference type="EMBL" id="KAA9393589.1"/>
    </source>
</evidence>
<dbReference type="SUPFAM" id="SSF64376">
    <property type="entry name" value="YlxR-like"/>
    <property type="match status" value="1"/>
</dbReference>
<dbReference type="EMBL" id="SZWF01000016">
    <property type="protein sequence ID" value="KAA9393589.1"/>
    <property type="molecule type" value="Genomic_DNA"/>
</dbReference>
<dbReference type="Pfam" id="PF04296">
    <property type="entry name" value="YlxR"/>
    <property type="match status" value="1"/>
</dbReference>
<dbReference type="PANTHER" id="PTHR34215:SF1">
    <property type="entry name" value="YLXR DOMAIN-CONTAINING PROTEIN"/>
    <property type="match status" value="1"/>
</dbReference>
<dbReference type="AlphaFoldDB" id="A0A5J5KV66"/>
<dbReference type="OrthoDB" id="5244965at2"/>
<dbReference type="InterPro" id="IPR035931">
    <property type="entry name" value="YlxR-like_sf"/>
</dbReference>
<dbReference type="PANTHER" id="PTHR34215">
    <property type="entry name" value="BLL0784 PROTEIN"/>
    <property type="match status" value="1"/>
</dbReference>
<gene>
    <name evidence="2" type="ORF">FCK90_11390</name>
</gene>
<dbReference type="RefSeq" id="WP_158034431.1">
    <property type="nucleotide sequence ID" value="NZ_ML708622.1"/>
</dbReference>
<dbReference type="InterPro" id="IPR007393">
    <property type="entry name" value="YlxR_dom"/>
</dbReference>
<dbReference type="Proteomes" id="UP000325957">
    <property type="component" value="Unassembled WGS sequence"/>
</dbReference>
<comment type="caution">
    <text evidence="2">The sequence shown here is derived from an EMBL/GenBank/DDBJ whole genome shotgun (WGS) entry which is preliminary data.</text>
</comment>
<proteinExistence type="predicted"/>
<sequence length="96" mass="10685">MRHVARRTCIGCRAVDEPDQLVRLTVRTDATGTAVVMIDEGRRLGGRGAWLHPTEQCLQNAVRRKAFNRAFRAPVDADAVVQTFRQVASETAAEHE</sequence>
<feature type="domain" description="YlxR" evidence="1">
    <location>
        <begin position="7"/>
        <end position="83"/>
    </location>
</feature>
<protein>
    <submittedName>
        <fullName evidence="2">YlxR family protein</fullName>
    </submittedName>
</protein>
<dbReference type="InterPro" id="IPR037465">
    <property type="entry name" value="YlxR"/>
</dbReference>
<keyword evidence="3" id="KW-1185">Reference proteome</keyword>
<organism evidence="2 3">
    <name type="scientific">Kocuria coralli</name>
    <dbReference type="NCBI Taxonomy" id="1461025"/>
    <lineage>
        <taxon>Bacteria</taxon>
        <taxon>Bacillati</taxon>
        <taxon>Actinomycetota</taxon>
        <taxon>Actinomycetes</taxon>
        <taxon>Micrococcales</taxon>
        <taxon>Micrococcaceae</taxon>
        <taxon>Kocuria</taxon>
    </lineage>
</organism>
<dbReference type="Gene3D" id="3.30.1230.10">
    <property type="entry name" value="YlxR-like"/>
    <property type="match status" value="1"/>
</dbReference>
<accession>A0A5J5KV66</accession>
<reference evidence="2 3" key="1">
    <citation type="submission" date="2019-05" db="EMBL/GenBank/DDBJ databases">
        <title>Kocuria coralli sp. nov., a novel actinobacterium isolated from coral reef seawater.</title>
        <authorList>
            <person name="Li J."/>
        </authorList>
    </citation>
    <scope>NUCLEOTIDE SEQUENCE [LARGE SCALE GENOMIC DNA]</scope>
    <source>
        <strain evidence="2 3">SCSIO 13007</strain>
    </source>
</reference>
<evidence type="ECO:0000259" key="1">
    <source>
        <dbReference type="Pfam" id="PF04296"/>
    </source>
</evidence>
<evidence type="ECO:0000313" key="3">
    <source>
        <dbReference type="Proteomes" id="UP000325957"/>
    </source>
</evidence>